<dbReference type="Proteomes" id="UP001222027">
    <property type="component" value="Unassembled WGS sequence"/>
</dbReference>
<organism evidence="1 2">
    <name type="scientific">Ensete ventricosum</name>
    <name type="common">Abyssinian banana</name>
    <name type="synonym">Musa ensete</name>
    <dbReference type="NCBI Taxonomy" id="4639"/>
    <lineage>
        <taxon>Eukaryota</taxon>
        <taxon>Viridiplantae</taxon>
        <taxon>Streptophyta</taxon>
        <taxon>Embryophyta</taxon>
        <taxon>Tracheophyta</taxon>
        <taxon>Spermatophyta</taxon>
        <taxon>Magnoliopsida</taxon>
        <taxon>Liliopsida</taxon>
        <taxon>Zingiberales</taxon>
        <taxon>Musaceae</taxon>
        <taxon>Ensete</taxon>
    </lineage>
</organism>
<protein>
    <submittedName>
        <fullName evidence="1">Uncharacterized protein</fullName>
    </submittedName>
</protein>
<reference evidence="1 2" key="1">
    <citation type="submission" date="2022-12" db="EMBL/GenBank/DDBJ databases">
        <title>Chromosome-scale assembly of the Ensete ventricosum genome.</title>
        <authorList>
            <person name="Dussert Y."/>
            <person name="Stocks J."/>
            <person name="Wendawek A."/>
            <person name="Woldeyes F."/>
            <person name="Nichols R.A."/>
            <person name="Borrell J.S."/>
        </authorList>
    </citation>
    <scope>NUCLEOTIDE SEQUENCE [LARGE SCALE GENOMIC DNA]</scope>
    <source>
        <strain evidence="2">cv. Maze</strain>
        <tissue evidence="1">Seeds</tissue>
    </source>
</reference>
<evidence type="ECO:0000313" key="2">
    <source>
        <dbReference type="Proteomes" id="UP001222027"/>
    </source>
</evidence>
<sequence length="159" mass="17319">MCQPSTDISGVPNMHETAGAAIPLRFGSLTNWEGMQNLNWVFWEHLQTNSKLCLQMPQGVGSVRSGVHGFSDWLVQSSECWLLSAAPPASLGKIQSVVELSHTVIFTCSESCSGIMHLETPGTVKKVLLVCVCQQWSIQQANYEMASSTCTSRPSLGYP</sequence>
<accession>A0AAV8RIE0</accession>
<gene>
    <name evidence="1" type="ORF">OPV22_005402</name>
</gene>
<dbReference type="EMBL" id="JAQQAF010000002">
    <property type="protein sequence ID" value="KAJ8504516.1"/>
    <property type="molecule type" value="Genomic_DNA"/>
</dbReference>
<comment type="caution">
    <text evidence="1">The sequence shown here is derived from an EMBL/GenBank/DDBJ whole genome shotgun (WGS) entry which is preliminary data.</text>
</comment>
<keyword evidence="2" id="KW-1185">Reference proteome</keyword>
<proteinExistence type="predicted"/>
<dbReference type="AlphaFoldDB" id="A0AAV8RIE0"/>
<evidence type="ECO:0000313" key="1">
    <source>
        <dbReference type="EMBL" id="KAJ8504516.1"/>
    </source>
</evidence>
<name>A0AAV8RIE0_ENSVE</name>